<evidence type="ECO:0000259" key="2">
    <source>
        <dbReference type="Pfam" id="PF13460"/>
    </source>
</evidence>
<dbReference type="OMA" id="WERADIF"/>
<evidence type="ECO:0000313" key="4">
    <source>
        <dbReference type="EMBL" id="CAD40678.2"/>
    </source>
</evidence>
<dbReference type="AlphaFoldDB" id="Q0JDH4"/>
<evidence type="ECO:0000313" key="3">
    <source>
        <dbReference type="EMBL" id="BAF14613.1"/>
    </source>
</evidence>
<proteinExistence type="predicted"/>
<evidence type="ECO:0000256" key="1">
    <source>
        <dbReference type="SAM" id="MobiDB-lite"/>
    </source>
</evidence>
<protein>
    <submittedName>
        <fullName evidence="4">OSJNBb0118P14.7 protein</fullName>
    </submittedName>
    <submittedName>
        <fullName evidence="3">Os04g0403500 protein</fullName>
    </submittedName>
</protein>
<dbReference type="Pfam" id="PF13460">
    <property type="entry name" value="NAD_binding_10"/>
    <property type="match status" value="1"/>
</dbReference>
<reference evidence="3 5" key="2">
    <citation type="journal article" date="2005" name="Nature">
        <title>The map-based sequence of the rice genome.</title>
        <authorList>
            <consortium name="International rice genome sequencing project (IRGSP)"/>
            <person name="Matsumoto T."/>
            <person name="Wu J."/>
            <person name="Kanamori H."/>
            <person name="Katayose Y."/>
            <person name="Fujisawa M."/>
            <person name="Namiki N."/>
            <person name="Mizuno H."/>
            <person name="Yamamoto K."/>
            <person name="Antonio B.A."/>
            <person name="Baba T."/>
            <person name="Sakata K."/>
            <person name="Nagamura Y."/>
            <person name="Aoki H."/>
            <person name="Arikawa K."/>
            <person name="Arita K."/>
            <person name="Bito T."/>
            <person name="Chiden Y."/>
            <person name="Fujitsuka N."/>
            <person name="Fukunaka R."/>
            <person name="Hamada M."/>
            <person name="Harada C."/>
            <person name="Hayashi A."/>
            <person name="Hijishita S."/>
            <person name="Honda M."/>
            <person name="Hosokawa S."/>
            <person name="Ichikawa Y."/>
            <person name="Idonuma A."/>
            <person name="Iijima M."/>
            <person name="Ikeda M."/>
            <person name="Ikeno M."/>
            <person name="Ito K."/>
            <person name="Ito S."/>
            <person name="Ito T."/>
            <person name="Ito Y."/>
            <person name="Ito Y."/>
            <person name="Iwabuchi A."/>
            <person name="Kamiya K."/>
            <person name="Karasawa W."/>
            <person name="Kurita K."/>
            <person name="Katagiri S."/>
            <person name="Kikuta A."/>
            <person name="Kobayashi H."/>
            <person name="Kobayashi N."/>
            <person name="Machita K."/>
            <person name="Maehara T."/>
            <person name="Masukawa M."/>
            <person name="Mizubayashi T."/>
            <person name="Mukai Y."/>
            <person name="Nagasaki H."/>
            <person name="Nagata Y."/>
            <person name="Naito S."/>
            <person name="Nakashima M."/>
            <person name="Nakama Y."/>
            <person name="Nakamichi Y."/>
            <person name="Nakamura M."/>
            <person name="Meguro A."/>
            <person name="Negishi M."/>
            <person name="Ohta I."/>
            <person name="Ohta T."/>
            <person name="Okamoto M."/>
            <person name="Ono N."/>
            <person name="Saji S."/>
            <person name="Sakaguchi M."/>
            <person name="Sakai K."/>
            <person name="Shibata M."/>
            <person name="Shimokawa T."/>
            <person name="Song J."/>
            <person name="Takazaki Y."/>
            <person name="Terasawa K."/>
            <person name="Tsugane M."/>
            <person name="Tsuji K."/>
            <person name="Ueda S."/>
            <person name="Waki K."/>
            <person name="Yamagata H."/>
            <person name="Yamamoto M."/>
            <person name="Yamamoto S."/>
            <person name="Yamane H."/>
            <person name="Yoshiki S."/>
            <person name="Yoshihara R."/>
            <person name="Yukawa K."/>
            <person name="Zhong H."/>
            <person name="Yano M."/>
            <person name="Yuan Q."/>
            <person name="Ouyang S."/>
            <person name="Liu J."/>
            <person name="Jones K.M."/>
            <person name="Gansberger K."/>
            <person name="Moffat K."/>
            <person name="Hill J."/>
            <person name="Bera J."/>
            <person name="Fadrosh D."/>
            <person name="Jin S."/>
            <person name="Johri S."/>
            <person name="Kim M."/>
            <person name="Overton L."/>
            <person name="Reardon M."/>
            <person name="Tsitrin T."/>
            <person name="Vuong H."/>
            <person name="Weaver B."/>
            <person name="Ciecko A."/>
            <person name="Tallon L."/>
            <person name="Jackson J."/>
            <person name="Pai G."/>
            <person name="Aken S.V."/>
            <person name="Utterback T."/>
            <person name="Reidmuller S."/>
            <person name="Feldblyum T."/>
            <person name="Hsiao J."/>
            <person name="Zismann V."/>
            <person name="Iobst S."/>
            <person name="de Vazeille A.R."/>
            <person name="Buell C.R."/>
            <person name="Ying K."/>
            <person name="Li Y."/>
            <person name="Lu T."/>
            <person name="Huang Y."/>
            <person name="Zhao Q."/>
            <person name="Feng Q."/>
            <person name="Zhang L."/>
            <person name="Zhu J."/>
            <person name="Weng Q."/>
            <person name="Mu J."/>
            <person name="Lu Y."/>
            <person name="Fan D."/>
            <person name="Liu Y."/>
            <person name="Guan J."/>
            <person name="Zhang Y."/>
            <person name="Yu S."/>
            <person name="Liu X."/>
            <person name="Zhang Y."/>
            <person name="Hong G."/>
            <person name="Han B."/>
            <person name="Choisne N."/>
            <person name="Demange N."/>
            <person name="Orjeda G."/>
            <person name="Samain S."/>
            <person name="Cattolico L."/>
            <person name="Pelletier E."/>
            <person name="Couloux A."/>
            <person name="Segurens B."/>
            <person name="Wincker P."/>
            <person name="D'Hont A."/>
            <person name="Scarpelli C."/>
            <person name="Weissenbach J."/>
            <person name="Salanoubat M."/>
            <person name="Quetier F."/>
            <person name="Yu Y."/>
            <person name="Kim H.R."/>
            <person name="Rambo T."/>
            <person name="Currie J."/>
            <person name="Collura K."/>
            <person name="Luo M."/>
            <person name="Yang T."/>
            <person name="Ammiraju J.S.S."/>
            <person name="Engler F."/>
            <person name="Soderlund C."/>
            <person name="Wing R.A."/>
            <person name="Palmer L.E."/>
            <person name="de la Bastide M."/>
            <person name="Spiegel L."/>
            <person name="Nascimento L."/>
            <person name="Zutavern T."/>
            <person name="O'Shaughnessy A."/>
            <person name="Dike S."/>
            <person name="Dedhia N."/>
            <person name="Preston R."/>
            <person name="Balija V."/>
            <person name="McCombie W.R."/>
            <person name="Chow T."/>
            <person name="Chen H."/>
            <person name="Chung M."/>
            <person name="Chen C."/>
            <person name="Shaw J."/>
            <person name="Wu H."/>
            <person name="Hsiao K."/>
            <person name="Chao Y."/>
            <person name="Chu M."/>
            <person name="Cheng C."/>
            <person name="Hour A."/>
            <person name="Lee P."/>
            <person name="Lin S."/>
            <person name="Lin Y."/>
            <person name="Liou J."/>
            <person name="Liu S."/>
            <person name="Hsing Y."/>
            <person name="Raghuvanshi S."/>
            <person name="Mohanty A."/>
            <person name="Bharti A.K."/>
            <person name="Gaur A."/>
            <person name="Gupta V."/>
            <person name="Kumar D."/>
            <person name="Ravi V."/>
            <person name="Vij S."/>
            <person name="Kapur A."/>
            <person name="Khurana P."/>
            <person name="Khurana P."/>
            <person name="Khurana J.P."/>
            <person name="Tyagi A.K."/>
            <person name="Gaikwad K."/>
            <person name="Singh A."/>
            <person name="Dalal V."/>
            <person name="Srivastava S."/>
            <person name="Dixit A."/>
            <person name="Pal A.K."/>
            <person name="Ghazi I.A."/>
            <person name="Yadav M."/>
            <person name="Pandit A."/>
            <person name="Bhargava A."/>
            <person name="Sureshbabu K."/>
            <person name="Batra K."/>
            <person name="Sharma T.R."/>
            <person name="Mohapatra T."/>
            <person name="Singh N.K."/>
            <person name="Messing J."/>
            <person name="Nelson A.B."/>
            <person name="Fuks G."/>
            <person name="Kavchok S."/>
            <person name="Keizer G."/>
            <person name="Linton E."/>
            <person name="Llaca V."/>
            <person name="Song R."/>
            <person name="Tanyolac B."/>
            <person name="Young S."/>
            <person name="Ho-Il K."/>
            <person name="Hahn J.H."/>
            <person name="Sangsakoo G."/>
            <person name="Vanavichit A."/>
            <person name="de Mattos Luiz.A.T."/>
            <person name="Zimmer P.D."/>
            <person name="Malone G."/>
            <person name="Dellagostin O."/>
            <person name="de Oliveira A.C."/>
            <person name="Bevan M."/>
            <person name="Bancroft I."/>
            <person name="Minx P."/>
            <person name="Cordum H."/>
            <person name="Wilson R."/>
            <person name="Cheng Z."/>
            <person name="Jin W."/>
            <person name="Jiang J."/>
            <person name="Leong S.A."/>
            <person name="Iwama H."/>
            <person name="Gojobori T."/>
            <person name="Itoh T."/>
            <person name="Niimura Y."/>
            <person name="Fujii Y."/>
            <person name="Habara T."/>
            <person name="Sakai H."/>
            <person name="Sato Y."/>
            <person name="Wilson G."/>
            <person name="Kumar K."/>
            <person name="McCouch S."/>
            <person name="Juretic N."/>
            <person name="Hoen D."/>
            <person name="Wright S."/>
            <person name="Bruskiewich R."/>
            <person name="Bureau T."/>
            <person name="Miyao A."/>
            <person name="Hirochika H."/>
            <person name="Nishikawa T."/>
            <person name="Kadowaki K."/>
            <person name="Sugiura M."/>
            <person name="Burr B."/>
            <person name="Sasaki T."/>
        </authorList>
    </citation>
    <scope>NUCLEOTIDE SEQUENCE [LARGE SCALE GENOMIC DNA]</scope>
    <source>
        <strain evidence="5">cv. Nipponbare</strain>
    </source>
</reference>
<name>Q0JDH4_ORYSJ</name>
<dbReference type="PANTHER" id="PTHR12126">
    <property type="entry name" value="NADH-UBIQUINONE OXIDOREDUCTASE 39 KDA SUBUNIT-RELATED"/>
    <property type="match status" value="1"/>
</dbReference>
<reference evidence="3" key="5">
    <citation type="journal article" date="2008" name="Nucleic Acids Res.">
        <title>The Rice Annotation Project Database (RAP-DB): 2008 update.</title>
        <authorList>
            <consortium name="The Rice Annotation Project (RAP)"/>
            <person name="Tanaka T."/>
            <person name="Antonio B.A."/>
            <person name="Kikuchi S."/>
            <person name="Matsumoto T."/>
            <person name="Nagamura Y."/>
            <person name="Numa H."/>
            <person name="Sakai H."/>
            <person name="Wu J."/>
            <person name="Itoh T."/>
            <person name="Sasaki T."/>
            <person name="Aono R."/>
            <person name="Fujii Y."/>
            <person name="Habara T."/>
            <person name="Harada E."/>
            <person name="Kanno M."/>
            <person name="Kawahara Y."/>
            <person name="Kawashima H."/>
            <person name="Kubooka H."/>
            <person name="Matsuya A."/>
            <person name="Nakaoka H."/>
            <person name="Saichi N."/>
            <person name="Sanbonmatsu R."/>
            <person name="Sato Y."/>
            <person name="Shinso Y."/>
            <person name="Suzuki M."/>
            <person name="Takeda J."/>
            <person name="Tanino M."/>
            <person name="Todokoro F."/>
            <person name="Yamaguchi K."/>
            <person name="Yamamoto N."/>
            <person name="Yamasaki C."/>
            <person name="Imanishi T."/>
            <person name="Okido T."/>
            <person name="Tada M."/>
            <person name="Ikeo K."/>
            <person name="Tateno Y."/>
            <person name="Gojobori T."/>
            <person name="Lin Y.C."/>
            <person name="Wei F.J."/>
            <person name="Hsing Y.I."/>
            <person name="Zhao Q."/>
            <person name="Han B."/>
            <person name="Kramer M.R."/>
            <person name="McCombie R.W."/>
            <person name="Lonsdale D."/>
            <person name="O'Donovan C.C."/>
            <person name="Whitfield E.J."/>
            <person name="Apweiler R."/>
            <person name="Koyanagi K.O."/>
            <person name="Khurana J.P."/>
            <person name="Raghuvanshi S."/>
            <person name="Singh N.K."/>
            <person name="Tyagi A.K."/>
            <person name="Haberer G."/>
            <person name="Fujisawa M."/>
            <person name="Hosokawa S."/>
            <person name="Ito Y."/>
            <person name="Ikawa H."/>
            <person name="Shibata M."/>
            <person name="Yamamoto M."/>
            <person name="Bruskiewich R.M."/>
            <person name="Hoen D.R."/>
            <person name="Bureau TE."/>
            <person name="Namiki N."/>
            <person name="Ohyanagi H."/>
            <person name="Sakai Y."/>
            <person name="Nobushima S."/>
            <person name="Sakata K."/>
            <person name="Barrero R.A."/>
            <person name="Sato Y."/>
            <person name="Souvorov A."/>
            <person name="Smith-White B."/>
            <person name="Tatusova T."/>
            <person name="An S."/>
            <person name="An G."/>
            <person name="OOta S."/>
            <person name="Fuks G."/>
            <person name="Messing J."/>
            <person name="Christie K.R."/>
            <person name="Lieberherr D."/>
            <person name="Kim H."/>
            <person name="Zuccolo A."/>
            <person name="Wing R.A."/>
            <person name="Nobuta K."/>
            <person name="Green P.J."/>
            <person name="Lu C."/>
            <person name="Meyers BC."/>
            <person name="Chaparro C."/>
            <person name="Piegu B."/>
            <person name="Panaud O."/>
            <person name="Echeverria M."/>
        </authorList>
    </citation>
    <scope>NUCLEOTIDE SEQUENCE</scope>
</reference>
<sequence length="312" mass="33266">MSPSPLLARPPAPSSPSTYPSLPPRRCAPAVASAALRVAPATASRAPFSRLVTKRNFAASDIREDYSTPIDVVADVKTEKIVVLGGSGFVGSAICKAAVSKGIEVVSLSRSGRPSYSDPWVDQVTWLAGDVFYARWDEVLVGATAVVSTLGGFGNEEQMKRINGEANVTAVDAAKEFGIPKFILISVHDYNLPSFLLNSGYFTGKRKAESEVLSKYPTSGVVLRPGFIYGKRKVDGFEIPLDVVGQPLEKLLSSVENFTKPLSSLPASDLLLAPPVSVDDVAYAVINGVIDDSFFGVFTIEQIKEAAAKVRV</sequence>
<organism evidence="3 5">
    <name type="scientific">Oryza sativa subsp. japonica</name>
    <name type="common">Rice</name>
    <dbReference type="NCBI Taxonomy" id="39947"/>
    <lineage>
        <taxon>Eukaryota</taxon>
        <taxon>Viridiplantae</taxon>
        <taxon>Streptophyta</taxon>
        <taxon>Embryophyta</taxon>
        <taxon>Tracheophyta</taxon>
        <taxon>Spermatophyta</taxon>
        <taxon>Magnoliopsida</taxon>
        <taxon>Liliopsida</taxon>
        <taxon>Poales</taxon>
        <taxon>Poaceae</taxon>
        <taxon>BOP clade</taxon>
        <taxon>Oryzoideae</taxon>
        <taxon>Oryzeae</taxon>
        <taxon>Oryzinae</taxon>
        <taxon>Oryza</taxon>
        <taxon>Oryza sativa</taxon>
    </lineage>
</organism>
<dbReference type="Gene3D" id="3.40.50.720">
    <property type="entry name" value="NAD(P)-binding Rossmann-like Domain"/>
    <property type="match status" value="1"/>
</dbReference>
<dbReference type="OrthoDB" id="276721at2759"/>
<feature type="region of interest" description="Disordered" evidence="1">
    <location>
        <begin position="1"/>
        <end position="23"/>
    </location>
</feature>
<dbReference type="EMBL" id="AL607005">
    <property type="protein sequence ID" value="CAD40678.2"/>
    <property type="molecule type" value="Genomic_DNA"/>
</dbReference>
<dbReference type="SUPFAM" id="SSF51735">
    <property type="entry name" value="NAD(P)-binding Rossmann-fold domains"/>
    <property type="match status" value="1"/>
</dbReference>
<reference evidence="5" key="6">
    <citation type="journal article" date="2008" name="Nucleic Acids Res.">
        <title>The rice annotation project database (RAP-DB): 2008 update.</title>
        <authorList>
            <consortium name="The rice annotation project (RAP)"/>
        </authorList>
    </citation>
    <scope>GENOME REANNOTATION</scope>
    <source>
        <strain evidence="5">cv. Nipponbare</strain>
    </source>
</reference>
<dbReference type="SMR" id="Q0JDH4"/>
<evidence type="ECO:0000313" key="5">
    <source>
        <dbReference type="Proteomes" id="UP000000763"/>
    </source>
</evidence>
<dbReference type="PANTHER" id="PTHR12126:SF5">
    <property type="entry name" value="OS04G0403500 PROTEIN"/>
    <property type="match status" value="1"/>
</dbReference>
<reference evidence="3" key="8">
    <citation type="submission" date="2012-08" db="EMBL/GenBank/DDBJ databases">
        <title>The Second Rice Annotation Project Meeting (RAP2).</title>
        <authorList>
            <consortium name="The Rice Annotation Project (RAP)"/>
        </authorList>
    </citation>
    <scope>NUCLEOTIDE SEQUENCE</scope>
</reference>
<dbReference type="InterPro" id="IPR051207">
    <property type="entry name" value="ComplexI_NDUFA9_subunit"/>
</dbReference>
<dbReference type="KEGG" id="dosa:Os04g0403500"/>
<reference evidence="4" key="1">
    <citation type="journal article" date="2002" name="Nature">
        <title>Sequence and analysis of rice chromosome 4.</title>
        <authorList>
            <person name="Feng Q."/>
            <person name="Zhang Y."/>
            <person name="Hao P."/>
            <person name="Wang S."/>
            <person name="Fu G."/>
            <person name="Huang Y."/>
            <person name="Li Y."/>
            <person name="Zhu J."/>
            <person name="Liu Y."/>
            <person name="Hu X."/>
            <person name="Jia P."/>
            <person name="Zhang Y."/>
            <person name="Zhao Q."/>
            <person name="Ying K."/>
            <person name="Yu S."/>
            <person name="Tang Y."/>
            <person name="Weng Q."/>
            <person name="Zhang L."/>
            <person name="Lu Y."/>
            <person name="Mu J."/>
            <person name="Lu Y."/>
            <person name="Zhang L.S."/>
            <person name="Yu Z."/>
            <person name="Fan D."/>
            <person name="Liu X."/>
            <person name="Lu T."/>
            <person name="Li C."/>
            <person name="Wu Y."/>
            <person name="Sun T."/>
            <person name="Lei H."/>
            <person name="Li T."/>
            <person name="Hu H."/>
            <person name="Guan J."/>
            <person name="Wu M."/>
            <person name="Zhang R."/>
            <person name="Zhou B."/>
            <person name="Chen Z."/>
            <person name="Chen L."/>
            <person name="Jin Z."/>
            <person name="Wang R."/>
            <person name="Yin H."/>
            <person name="Cai Z."/>
            <person name="Ren S."/>
            <person name="Lv G."/>
            <person name="Gu W."/>
            <person name="Zhu G."/>
            <person name="Tu Y."/>
            <person name="Jia J."/>
            <person name="Zhang Y."/>
            <person name="Chen J."/>
            <person name="Kang H."/>
            <person name="Chen X."/>
            <person name="Shao C."/>
            <person name="Sun Y."/>
            <person name="Hu Q."/>
            <person name="Zhang X."/>
            <person name="Zhang W."/>
            <person name="Wang L."/>
            <person name="Ding C."/>
            <person name="Sheng H."/>
            <person name="Gu J."/>
            <person name="Chen S."/>
            <person name="Ni L."/>
            <person name="Zhu F."/>
            <person name="Chen W."/>
            <person name="Lan L."/>
            <person name="Lai Y."/>
            <person name="Cheng Z."/>
            <person name="Gu M."/>
            <person name="Jiang J."/>
            <person name="Li J."/>
            <person name="Hong G."/>
            <person name="Xue Y."/>
            <person name="Han B."/>
        </authorList>
    </citation>
    <scope>NUCLEOTIDE SEQUENCE</scope>
</reference>
<reference evidence="3" key="4">
    <citation type="journal article" date="2007" name="Genome Res.">
        <title>Curated Genome Annotation of Oryza sativa ssp. japonica and Comparative Genome Analysis with Arabidopsis thaliana.</title>
        <authorList>
            <consortium name="The Rice Annotation Project (RAP)"/>
            <person name="Itoh T."/>
            <person name="Tanaka T."/>
            <person name="Barrero R.A."/>
            <person name="Yamasaki C."/>
            <person name="Fujii Y."/>
            <person name="Hilton P.B."/>
            <person name="Antonio B.A."/>
            <person name="Aono H."/>
            <person name="Apweiler R."/>
            <person name="Bruskiewich R."/>
            <person name="Bureau T."/>
            <person name="Burr F."/>
            <person name="Costa de Oliveira A."/>
            <person name="Fuks G."/>
            <person name="Habara T."/>
            <person name="Haberer G."/>
            <person name="Han B."/>
            <person name="Harada E."/>
            <person name="Hiraki A.T."/>
            <person name="Hirochika H."/>
            <person name="Hoen D."/>
            <person name="Hokari H."/>
            <person name="Hosokawa S."/>
            <person name="Hsing Y."/>
            <person name="Ikawa H."/>
            <person name="Ikeo K."/>
            <person name="Imanishi T."/>
            <person name="Ito Y."/>
            <person name="Jaiswal P."/>
            <person name="Kanno M."/>
            <person name="Kawahara Y."/>
            <person name="Kawamura T."/>
            <person name="Kawashima H."/>
            <person name="Khurana J.P."/>
            <person name="Kikuchi S."/>
            <person name="Komatsu S."/>
            <person name="Koyanagi K.O."/>
            <person name="Kubooka H."/>
            <person name="Lieberherr D."/>
            <person name="Lin Y.C."/>
            <person name="Lonsdale D."/>
            <person name="Matsumoto T."/>
            <person name="Matsuya A."/>
            <person name="McCombie W.R."/>
            <person name="Messing J."/>
            <person name="Miyao A."/>
            <person name="Mulder N."/>
            <person name="Nagamura Y."/>
            <person name="Nam J."/>
            <person name="Namiki N."/>
            <person name="Numa H."/>
            <person name="Nurimoto S."/>
            <person name="O'donovan C."/>
            <person name="Ohyanagi H."/>
            <person name="Okido T."/>
            <person name="Oota S."/>
            <person name="Osato N."/>
            <person name="Palmer L.E."/>
            <person name="Quetier F."/>
            <person name="Raghuvanshi S."/>
            <person name="Saichi N."/>
            <person name="Sakai H."/>
            <person name="Sakai Y."/>
            <person name="Sakata K."/>
            <person name="Sakurai T."/>
            <person name="Sato F."/>
            <person name="Sato Y."/>
            <person name="Schoof H."/>
            <person name="Seki M."/>
            <person name="Shibata M."/>
            <person name="Shimizu Y."/>
            <person name="Shinozaki K."/>
            <person name="Shinso Y."/>
            <person name="Singh N.K."/>
            <person name="Smith-White B."/>
            <person name="Takeda J."/>
            <person name="Tanino M."/>
            <person name="Tatusova T."/>
            <person name="Thongjuea S."/>
            <person name="Todokoro F."/>
            <person name="Tsugane M."/>
            <person name="Tyagi A.K."/>
            <person name="Vanavichit A."/>
            <person name="Wang A."/>
            <person name="Wing R.A."/>
            <person name="Yamaguchi K."/>
            <person name="Yamamoto M."/>
            <person name="Yamamoto N."/>
            <person name="Yu Y."/>
            <person name="Zhang H."/>
            <person name="Zhao Q."/>
            <person name="Higo K."/>
            <person name="Burr B."/>
            <person name="Gojobori T."/>
            <person name="Sasaki T."/>
        </authorList>
    </citation>
    <scope>NUCLEOTIDE SEQUENCE</scope>
</reference>
<dbReference type="Gramene" id="Os04t0403500-02">
    <property type="protein sequence ID" value="Os04t0403500-02"/>
    <property type="gene ID" value="Os04g0403500"/>
</dbReference>
<feature type="domain" description="NAD(P)-binding" evidence="2">
    <location>
        <begin position="85"/>
        <end position="228"/>
    </location>
</feature>
<dbReference type="InterPro" id="IPR016040">
    <property type="entry name" value="NAD(P)-bd_dom"/>
</dbReference>
<gene>
    <name evidence="3" type="ordered locus">Os04g0403500</name>
    <name evidence="4" type="ORF">OSJNBb0118P14.7</name>
</gene>
<dbReference type="FunFam" id="3.40.50.720:FF:000349">
    <property type="entry name" value="Uncharacterized protein At1g32220, chloroplastic"/>
    <property type="match status" value="1"/>
</dbReference>
<reference evidence="3" key="3">
    <citation type="journal article" date="2006" name="Nucleic Acids Res.">
        <title>The Rice Annotation Project Database (RAP-DB): hub for Oryza sativa ssp. japonica genome information.</title>
        <authorList>
            <person name="Ohyanagi H."/>
            <person name="Tanaka T."/>
            <person name="Sakai H."/>
            <person name="Shigemoto Y."/>
            <person name="Yamaguchi K."/>
            <person name="Habara T."/>
            <person name="Fujii Y."/>
            <person name="Antonio B.A."/>
            <person name="Nagamura Y."/>
            <person name="Imanishi T."/>
            <person name="Ikeo K."/>
            <person name="Itoh T."/>
            <person name="Gojobori T."/>
            <person name="Sasaki T."/>
        </authorList>
    </citation>
    <scope>NUCLEOTIDE SEQUENCE</scope>
</reference>
<dbReference type="InterPro" id="IPR036291">
    <property type="entry name" value="NAD(P)-bd_dom_sf"/>
</dbReference>
<accession>Q0JDH4</accession>
<dbReference type="EMBL" id="AP008210">
    <property type="protein sequence ID" value="BAF14613.1"/>
    <property type="molecule type" value="Genomic_DNA"/>
</dbReference>
<dbReference type="Gramene" id="Os04t0403500-01">
    <property type="protein sequence ID" value="Os04t0403500-01"/>
    <property type="gene ID" value="Os04g0403500"/>
</dbReference>
<reference evidence="3" key="7">
    <citation type="submission" date="2012-08" db="EMBL/GenBank/DDBJ databases">
        <title>Oryza sativa nipponbare(GA3) genomic DNA, chromosome 4.</title>
        <authorList>
            <consortium name="IRGSP(International Rice Genome Sequencing Project)"/>
        </authorList>
    </citation>
    <scope>NUCLEOTIDE SEQUENCE</scope>
</reference>
<dbReference type="Proteomes" id="UP000000763">
    <property type="component" value="Chromosome 4"/>
</dbReference>